<dbReference type="Proteomes" id="UP000735302">
    <property type="component" value="Unassembled WGS sequence"/>
</dbReference>
<evidence type="ECO:0000313" key="1">
    <source>
        <dbReference type="EMBL" id="GFO31482.1"/>
    </source>
</evidence>
<reference evidence="1 2" key="1">
    <citation type="journal article" date="2021" name="Elife">
        <title>Chloroplast acquisition without the gene transfer in kleptoplastic sea slugs, Plakobranchus ocellatus.</title>
        <authorList>
            <person name="Maeda T."/>
            <person name="Takahashi S."/>
            <person name="Yoshida T."/>
            <person name="Shimamura S."/>
            <person name="Takaki Y."/>
            <person name="Nagai Y."/>
            <person name="Toyoda A."/>
            <person name="Suzuki Y."/>
            <person name="Arimoto A."/>
            <person name="Ishii H."/>
            <person name="Satoh N."/>
            <person name="Nishiyama T."/>
            <person name="Hasebe M."/>
            <person name="Maruyama T."/>
            <person name="Minagawa J."/>
            <person name="Obokata J."/>
            <person name="Shigenobu S."/>
        </authorList>
    </citation>
    <scope>NUCLEOTIDE SEQUENCE [LARGE SCALE GENOMIC DNA]</scope>
</reference>
<evidence type="ECO:0000313" key="2">
    <source>
        <dbReference type="Proteomes" id="UP000735302"/>
    </source>
</evidence>
<keyword evidence="2" id="KW-1185">Reference proteome</keyword>
<sequence>MGKSTLYTIRETCASFYSWSWIRLRTLHCELYWELSEAPLIAILELTSECEPLNLRRGEQTVLAWKGTSVAENKGGVRLQRGPRFHAKIQRAYRVGAATCLNMAPEASSAPPETSLYIGPIGRKDVASPLSPRALSQEVNANYGRGYALAYSDGTSTEGTGRREERCCWRTTCRRQRR</sequence>
<comment type="caution">
    <text evidence="1">The sequence shown here is derived from an EMBL/GenBank/DDBJ whole genome shotgun (WGS) entry which is preliminary data.</text>
</comment>
<dbReference type="EMBL" id="BLXT01006392">
    <property type="protein sequence ID" value="GFO31482.1"/>
    <property type="molecule type" value="Genomic_DNA"/>
</dbReference>
<protein>
    <submittedName>
        <fullName evidence="1">Uncharacterized protein</fullName>
    </submittedName>
</protein>
<organism evidence="1 2">
    <name type="scientific">Plakobranchus ocellatus</name>
    <dbReference type="NCBI Taxonomy" id="259542"/>
    <lineage>
        <taxon>Eukaryota</taxon>
        <taxon>Metazoa</taxon>
        <taxon>Spiralia</taxon>
        <taxon>Lophotrochozoa</taxon>
        <taxon>Mollusca</taxon>
        <taxon>Gastropoda</taxon>
        <taxon>Heterobranchia</taxon>
        <taxon>Euthyneura</taxon>
        <taxon>Panpulmonata</taxon>
        <taxon>Sacoglossa</taxon>
        <taxon>Placobranchoidea</taxon>
        <taxon>Plakobranchidae</taxon>
        <taxon>Plakobranchus</taxon>
    </lineage>
</organism>
<gene>
    <name evidence="1" type="ORF">PoB_005798700</name>
</gene>
<name>A0AAV4CII7_9GAST</name>
<accession>A0AAV4CII7</accession>
<proteinExistence type="predicted"/>
<dbReference type="AlphaFoldDB" id="A0AAV4CII7"/>